<name>A0AAY4ALI1_9TELE</name>
<reference evidence="2" key="3">
    <citation type="submission" date="2025-09" db="UniProtKB">
        <authorList>
            <consortium name="Ensembl"/>
        </authorList>
    </citation>
    <scope>IDENTIFICATION</scope>
</reference>
<protein>
    <recommendedName>
        <fullName evidence="4">Transmembrane protein 71</fullName>
    </recommendedName>
</protein>
<organism evidence="2 3">
    <name type="scientific">Denticeps clupeoides</name>
    <name type="common">denticle herring</name>
    <dbReference type="NCBI Taxonomy" id="299321"/>
    <lineage>
        <taxon>Eukaryota</taxon>
        <taxon>Metazoa</taxon>
        <taxon>Chordata</taxon>
        <taxon>Craniata</taxon>
        <taxon>Vertebrata</taxon>
        <taxon>Euteleostomi</taxon>
        <taxon>Actinopterygii</taxon>
        <taxon>Neopterygii</taxon>
        <taxon>Teleostei</taxon>
        <taxon>Clupei</taxon>
        <taxon>Clupeiformes</taxon>
        <taxon>Denticipitoidei</taxon>
        <taxon>Denticipitidae</taxon>
        <taxon>Denticeps</taxon>
    </lineage>
</organism>
<dbReference type="PANTHER" id="PTHR35255:SF1">
    <property type="entry name" value="TRANSMEMBRANE PROTEIN 71"/>
    <property type="match status" value="1"/>
</dbReference>
<accession>A0AAY4ALI1</accession>
<keyword evidence="1" id="KW-1133">Transmembrane helix</keyword>
<evidence type="ECO:0000256" key="1">
    <source>
        <dbReference type="SAM" id="Phobius"/>
    </source>
</evidence>
<dbReference type="RefSeq" id="XP_028833861.1">
    <property type="nucleotide sequence ID" value="XM_028978028.1"/>
</dbReference>
<feature type="transmembrane region" description="Helical" evidence="1">
    <location>
        <begin position="275"/>
        <end position="293"/>
    </location>
</feature>
<dbReference type="CTD" id="137835"/>
<dbReference type="Pfam" id="PF15121">
    <property type="entry name" value="TMEM71"/>
    <property type="match status" value="1"/>
</dbReference>
<reference evidence="2 3" key="1">
    <citation type="submission" date="2020-06" db="EMBL/GenBank/DDBJ databases">
        <authorList>
            <consortium name="Wellcome Sanger Institute Data Sharing"/>
        </authorList>
    </citation>
    <scope>NUCLEOTIDE SEQUENCE [LARGE SCALE GENOMIC DNA]</scope>
</reference>
<dbReference type="InterPro" id="IPR027975">
    <property type="entry name" value="TMEM71"/>
</dbReference>
<dbReference type="PANTHER" id="PTHR35255">
    <property type="entry name" value="TRANSMEMBRANE PROTEIN 71"/>
    <property type="match status" value="1"/>
</dbReference>
<dbReference type="Ensembl" id="ENSDCDT00010010202.1">
    <property type="protein sequence ID" value="ENSDCDP00010009713.1"/>
    <property type="gene ID" value="ENSDCDG00010004323.1"/>
</dbReference>
<dbReference type="GeneID" id="114789001"/>
<keyword evidence="1" id="KW-0812">Transmembrane</keyword>
<reference evidence="2" key="2">
    <citation type="submission" date="2025-08" db="UniProtKB">
        <authorList>
            <consortium name="Ensembl"/>
        </authorList>
    </citation>
    <scope>IDENTIFICATION</scope>
</reference>
<evidence type="ECO:0000313" key="3">
    <source>
        <dbReference type="Proteomes" id="UP000694580"/>
    </source>
</evidence>
<evidence type="ECO:0000313" key="2">
    <source>
        <dbReference type="Ensembl" id="ENSDCDP00010009713.1"/>
    </source>
</evidence>
<keyword evidence="1" id="KW-0472">Membrane</keyword>
<gene>
    <name evidence="2" type="primary">tmem71</name>
</gene>
<sequence>MAFFFRGAVTSSPIKTRSSRANMSCLRLDDSFFSDYSYECFSANPLTGSLCQCRRSPRLLANGYYVITEDSIVAYDEGSITLTPSKTNVSYKENLVRIFRRRRRARRSLASLLKVFGRSDPTPLEEPTWDEHGHTPFRYSHTPFEECFPSHDSSPASFEWSHSCSECGHMSFQHSSTPMKEMPLSFTYDSSAVVSTPDKMKILEEEERRIEASPVHEFSQSVGGLLEVPPPSEFIHNSYSSPACSTSDGTLTKAFLLLIIFTSLCAAVFSRWEAGGVAVVITFVVMVTSLFLSKPSGTVKWSRTKTEDITSRNE</sequence>
<dbReference type="AlphaFoldDB" id="A0AAY4ALI1"/>
<proteinExistence type="predicted"/>
<keyword evidence="3" id="KW-1185">Reference proteome</keyword>
<evidence type="ECO:0008006" key="4">
    <source>
        <dbReference type="Google" id="ProtNLM"/>
    </source>
</evidence>
<dbReference type="Proteomes" id="UP000694580">
    <property type="component" value="Chromosome 4"/>
</dbReference>
<dbReference type="GeneTree" id="ENSGT00390000011144"/>